<keyword evidence="2" id="KW-0812">Transmembrane</keyword>
<dbReference type="Pfam" id="PF09534">
    <property type="entry name" value="Trp_oprn_chp"/>
    <property type="match status" value="1"/>
</dbReference>
<protein>
    <submittedName>
        <fullName evidence="3">Trp biosynthesis-associated membrane protein</fullName>
    </submittedName>
</protein>
<dbReference type="EMBL" id="JADQTO010000008">
    <property type="protein sequence ID" value="MBG0563524.1"/>
    <property type="molecule type" value="Genomic_DNA"/>
</dbReference>
<keyword evidence="2" id="KW-0472">Membrane</keyword>
<evidence type="ECO:0000256" key="2">
    <source>
        <dbReference type="SAM" id="Phobius"/>
    </source>
</evidence>
<feature type="region of interest" description="Disordered" evidence="1">
    <location>
        <begin position="146"/>
        <end position="202"/>
    </location>
</feature>
<feature type="transmembrane region" description="Helical" evidence="2">
    <location>
        <begin position="111"/>
        <end position="132"/>
    </location>
</feature>
<feature type="compositionally biased region" description="Basic and acidic residues" evidence="1">
    <location>
        <begin position="193"/>
        <end position="202"/>
    </location>
</feature>
<proteinExistence type="predicted"/>
<dbReference type="Proteomes" id="UP000598146">
    <property type="component" value="Unassembled WGS sequence"/>
</dbReference>
<evidence type="ECO:0000256" key="1">
    <source>
        <dbReference type="SAM" id="MobiDB-lite"/>
    </source>
</evidence>
<dbReference type="RefSeq" id="WP_196415314.1">
    <property type="nucleotide sequence ID" value="NZ_JADQTO010000008.1"/>
</dbReference>
<keyword evidence="4" id="KW-1185">Reference proteome</keyword>
<evidence type="ECO:0000313" key="4">
    <source>
        <dbReference type="Proteomes" id="UP000598146"/>
    </source>
</evidence>
<feature type="transmembrane region" description="Helical" evidence="2">
    <location>
        <begin position="78"/>
        <end position="99"/>
    </location>
</feature>
<accession>A0A931C7B9</accession>
<organism evidence="3 4">
    <name type="scientific">Actinoplanes aureus</name>
    <dbReference type="NCBI Taxonomy" id="2792083"/>
    <lineage>
        <taxon>Bacteria</taxon>
        <taxon>Bacillati</taxon>
        <taxon>Actinomycetota</taxon>
        <taxon>Actinomycetes</taxon>
        <taxon>Micromonosporales</taxon>
        <taxon>Micromonosporaceae</taxon>
        <taxon>Actinoplanes</taxon>
    </lineage>
</organism>
<dbReference type="AlphaFoldDB" id="A0A931C7B9"/>
<dbReference type="InterPro" id="IPR019051">
    <property type="entry name" value="Trp_biosyn_TM_oprn/chp"/>
</dbReference>
<feature type="transmembrane region" description="Helical" evidence="2">
    <location>
        <begin position="53"/>
        <end position="71"/>
    </location>
</feature>
<gene>
    <name evidence="3" type="ORF">I4J89_18925</name>
</gene>
<reference evidence="3" key="1">
    <citation type="submission" date="2020-11" db="EMBL/GenBank/DDBJ databases">
        <title>Isolation and identification of active actinomycetes.</title>
        <authorList>
            <person name="Sun X."/>
        </authorList>
    </citation>
    <scope>NUCLEOTIDE SEQUENCE</scope>
    <source>
        <strain evidence="3">NEAU-A11</strain>
    </source>
</reference>
<keyword evidence="2" id="KW-1133">Transmembrane helix</keyword>
<name>A0A931C7B9_9ACTN</name>
<evidence type="ECO:0000313" key="3">
    <source>
        <dbReference type="EMBL" id="MBG0563524.1"/>
    </source>
</evidence>
<comment type="caution">
    <text evidence="3">The sequence shown here is derived from an EMBL/GenBank/DDBJ whole genome shotgun (WGS) entry which is preliminary data.</text>
</comment>
<sequence length="202" mass="20460">MTRRGQLVAIVACLAGAALTLYAVTRTWSVRVEQRTGLSDLRTEQTGADVQPWLVGLAVVALAGTGALLATRGAVRRALGVLLIMAGAGIAVGAVLARAALDAGEAGAAAAIWPVACVLGGAAVAVGGVLAARHGHLWPAMSSRYERSTVPGHPAPASAGPEPQSAAGLEHGETNTDPPGPVKPTDNRAFWDALDRGEDPTR</sequence>